<accession>A0A8S1T6N2</accession>
<feature type="compositionally biased region" description="Polar residues" evidence="1">
    <location>
        <begin position="65"/>
        <end position="85"/>
    </location>
</feature>
<organism evidence="2 3">
    <name type="scientific">Paramecium octaurelia</name>
    <dbReference type="NCBI Taxonomy" id="43137"/>
    <lineage>
        <taxon>Eukaryota</taxon>
        <taxon>Sar</taxon>
        <taxon>Alveolata</taxon>
        <taxon>Ciliophora</taxon>
        <taxon>Intramacronucleata</taxon>
        <taxon>Oligohymenophorea</taxon>
        <taxon>Peniculida</taxon>
        <taxon>Parameciidae</taxon>
        <taxon>Paramecium</taxon>
    </lineage>
</organism>
<proteinExistence type="predicted"/>
<keyword evidence="3" id="KW-1185">Reference proteome</keyword>
<sequence>MLIPGKVETQVFLLETCNLGGQGLSQKVLEVLIDGLSTNFSGQQQKIYYVVSNEPQQENKDEYEQNTQIQSTNEDPPQESQQKNQKIIMDQPKQPKLQQQIMQREEEIKSNIPRTIKIKESAEQAILADIYCQQLVNDTEQNKLLTHDEQGLNSSGNQLNDESL</sequence>
<comment type="caution">
    <text evidence="2">The sequence shown here is derived from an EMBL/GenBank/DDBJ whole genome shotgun (WGS) entry which is preliminary data.</text>
</comment>
<evidence type="ECO:0000313" key="3">
    <source>
        <dbReference type="Proteomes" id="UP000683925"/>
    </source>
</evidence>
<dbReference type="AlphaFoldDB" id="A0A8S1T6N2"/>
<feature type="region of interest" description="Disordered" evidence="1">
    <location>
        <begin position="56"/>
        <end position="101"/>
    </location>
</feature>
<dbReference type="EMBL" id="CAJJDP010000019">
    <property type="protein sequence ID" value="CAD8147179.1"/>
    <property type="molecule type" value="Genomic_DNA"/>
</dbReference>
<evidence type="ECO:0000313" key="2">
    <source>
        <dbReference type="EMBL" id="CAD8147179.1"/>
    </source>
</evidence>
<gene>
    <name evidence="2" type="ORF">POCTA_138.1.T0190304</name>
</gene>
<evidence type="ECO:0000256" key="1">
    <source>
        <dbReference type="SAM" id="MobiDB-lite"/>
    </source>
</evidence>
<name>A0A8S1T6N2_PAROT</name>
<dbReference type="Proteomes" id="UP000683925">
    <property type="component" value="Unassembled WGS sequence"/>
</dbReference>
<dbReference type="OrthoDB" id="75724at2759"/>
<reference evidence="2" key="1">
    <citation type="submission" date="2021-01" db="EMBL/GenBank/DDBJ databases">
        <authorList>
            <consortium name="Genoscope - CEA"/>
            <person name="William W."/>
        </authorList>
    </citation>
    <scope>NUCLEOTIDE SEQUENCE</scope>
</reference>
<protein>
    <submittedName>
        <fullName evidence="2">Uncharacterized protein</fullName>
    </submittedName>
</protein>